<dbReference type="CDD" id="cd04245">
    <property type="entry name" value="AAK_AKiii-YclM-BS"/>
    <property type="match status" value="1"/>
</dbReference>
<comment type="pathway">
    <text evidence="11">Amino-acid biosynthesis; L-threonine biosynthesis; L-threonine from L-aspartate: step 1/5.</text>
</comment>
<dbReference type="GO" id="GO:0019877">
    <property type="term" value="P:diaminopimelate biosynthetic process"/>
    <property type="evidence" value="ECO:0007669"/>
    <property type="project" value="UniProtKB-KW"/>
</dbReference>
<dbReference type="GO" id="GO:0009088">
    <property type="term" value="P:threonine biosynthetic process"/>
    <property type="evidence" value="ECO:0007669"/>
    <property type="project" value="UniProtKB-UniPathway"/>
</dbReference>
<keyword evidence="8" id="KW-0220">Diaminopimelate biosynthesis</keyword>
<dbReference type="AlphaFoldDB" id="A0A0R1XCQ5"/>
<dbReference type="InterPro" id="IPR036393">
    <property type="entry name" value="AceGlu_kinase-like_sf"/>
</dbReference>
<accession>A0A0R1XCQ5</accession>
<dbReference type="InterPro" id="IPR035804">
    <property type="entry name" value="AKIII_YclM_N"/>
</dbReference>
<dbReference type="eggNOG" id="COG0527">
    <property type="taxonomic scope" value="Bacteria"/>
</dbReference>
<dbReference type="PROSITE" id="PS00324">
    <property type="entry name" value="ASPARTOKINASE"/>
    <property type="match status" value="1"/>
</dbReference>
<evidence type="ECO:0000256" key="3">
    <source>
        <dbReference type="ARBA" id="ARBA00010122"/>
    </source>
</evidence>
<evidence type="ECO:0000256" key="5">
    <source>
        <dbReference type="ARBA" id="ARBA00022741"/>
    </source>
</evidence>
<sequence length="479" mass="52034">MNYRLTKSQLGTAGRKWAELIVKVVKFGGSSLANGPQVAKAVEIMRADPRRRVMVVSAPGKRFGGDAKVTDLLGELAAAILAGQDTASLLGQILGRYRSIADYFDLAGETIADHFRTHLRTLQESDYPNSEYLLAAFLAQGEWMNAHLIAAVLQHEGLPARWVSPQDLGMVVAGPPRLAQLLPDSYDRLANFSLPADEILVVPGFFAYDAQGHIATFARGGSDITGSILARGLHADLYENFTDVSAIYAADPQIIAHPRAINTLTYREMRELSCAGFSVFNDEAIVPAIQGNVRINVKNTNDPEAPGTLIAPTKEVNHHHLITGIAASNGHIALYIHRYLLNREVRFPLQILQVLAKYHVSYEQMPAGVDDLTIIFSQKQVIPAVQTAMTREIRAAVQPDVLRWIPNLAMVVVVGEGLAHRTDLVAQILTQLATVEIAPVIISQGAARINLTMGVDTTQAAAAIQALYALSAEDYNNAQ</sequence>
<keyword evidence="6 10" id="KW-0418">Kinase</keyword>
<comment type="pathway">
    <text evidence="11">Amino-acid biosynthesis; L-methionine biosynthesis via de novo pathway; L-homoserine from L-aspartate: step 1/3.</text>
</comment>
<comment type="caution">
    <text evidence="14">The sequence shown here is derived from an EMBL/GenBank/DDBJ whole genome shotgun (WGS) entry which is preliminary data.</text>
</comment>
<evidence type="ECO:0000313" key="15">
    <source>
        <dbReference type="Proteomes" id="UP000050949"/>
    </source>
</evidence>
<dbReference type="Pfam" id="PF00696">
    <property type="entry name" value="AA_kinase"/>
    <property type="match status" value="1"/>
</dbReference>
<dbReference type="GO" id="GO:0005829">
    <property type="term" value="C:cytosol"/>
    <property type="evidence" value="ECO:0007669"/>
    <property type="project" value="TreeGrafter"/>
</dbReference>
<comment type="catalytic activity">
    <reaction evidence="9 10">
        <text>L-aspartate + ATP = 4-phospho-L-aspartate + ADP</text>
        <dbReference type="Rhea" id="RHEA:23776"/>
        <dbReference type="ChEBI" id="CHEBI:29991"/>
        <dbReference type="ChEBI" id="CHEBI:30616"/>
        <dbReference type="ChEBI" id="CHEBI:57535"/>
        <dbReference type="ChEBI" id="CHEBI:456216"/>
        <dbReference type="EC" id="2.7.2.4"/>
    </reaction>
</comment>
<dbReference type="NCBIfam" id="NF006540">
    <property type="entry name" value="PRK09034.1"/>
    <property type="match status" value="1"/>
</dbReference>
<reference evidence="14 15" key="1">
    <citation type="journal article" date="2015" name="Genome Announc.">
        <title>Expanding the biotechnology potential of lactobacilli through comparative genomics of 213 strains and associated genera.</title>
        <authorList>
            <person name="Sun Z."/>
            <person name="Harris H.M."/>
            <person name="McCann A."/>
            <person name="Guo C."/>
            <person name="Argimon S."/>
            <person name="Zhang W."/>
            <person name="Yang X."/>
            <person name="Jeffery I.B."/>
            <person name="Cooney J.C."/>
            <person name="Kagawa T.F."/>
            <person name="Liu W."/>
            <person name="Song Y."/>
            <person name="Salvetti E."/>
            <person name="Wrobel A."/>
            <person name="Rasinkangas P."/>
            <person name="Parkhill J."/>
            <person name="Rea M.C."/>
            <person name="O'Sullivan O."/>
            <person name="Ritari J."/>
            <person name="Douillard F.P."/>
            <person name="Paul Ross R."/>
            <person name="Yang R."/>
            <person name="Briner A.E."/>
            <person name="Felis G.E."/>
            <person name="de Vos W.M."/>
            <person name="Barrangou R."/>
            <person name="Klaenhammer T.R."/>
            <person name="Caufield P.W."/>
            <person name="Cui Y."/>
            <person name="Zhang H."/>
            <person name="O'Toole P.W."/>
        </authorList>
    </citation>
    <scope>NUCLEOTIDE SEQUENCE [LARGE SCALE GENOMIC DNA]</scope>
    <source>
        <strain evidence="14 15">DSM 16991</strain>
    </source>
</reference>
<comment type="similarity">
    <text evidence="3 10">Belongs to the aspartokinase family.</text>
</comment>
<proteinExistence type="inferred from homology"/>
<name>A0A0R1XCQ5_9LACO</name>
<dbReference type="InterPro" id="IPR001048">
    <property type="entry name" value="Asp/Glu/Uridylate_kinase"/>
</dbReference>
<dbReference type="InterPro" id="IPR018042">
    <property type="entry name" value="Aspartate_kinase_CS"/>
</dbReference>
<dbReference type="InterPro" id="IPR045865">
    <property type="entry name" value="ACT-like_dom_sf"/>
</dbReference>
<feature type="domain" description="Aspartate/glutamate/uridylate kinase" evidence="12">
    <location>
        <begin position="23"/>
        <end position="299"/>
    </location>
</feature>
<dbReference type="NCBIfam" id="TIGR00657">
    <property type="entry name" value="asp_kinases"/>
    <property type="match status" value="1"/>
</dbReference>
<evidence type="ECO:0000256" key="4">
    <source>
        <dbReference type="ARBA" id="ARBA00022679"/>
    </source>
</evidence>
<evidence type="ECO:0000259" key="12">
    <source>
        <dbReference type="Pfam" id="PF00696"/>
    </source>
</evidence>
<dbReference type="SUPFAM" id="SSF55021">
    <property type="entry name" value="ACT-like"/>
    <property type="match status" value="2"/>
</dbReference>
<dbReference type="PANTHER" id="PTHR21499:SF67">
    <property type="entry name" value="ASPARTOKINASE 3"/>
    <property type="match status" value="1"/>
</dbReference>
<organism evidence="14 15">
    <name type="scientific">Schleiferilactobacillus harbinensis DSM 16991</name>
    <dbReference type="NCBI Taxonomy" id="1122147"/>
    <lineage>
        <taxon>Bacteria</taxon>
        <taxon>Bacillati</taxon>
        <taxon>Bacillota</taxon>
        <taxon>Bacilli</taxon>
        <taxon>Lactobacillales</taxon>
        <taxon>Lactobacillaceae</taxon>
        <taxon>Schleiferilactobacillus</taxon>
    </lineage>
</organism>
<dbReference type="GO" id="GO:0004072">
    <property type="term" value="F:aspartate kinase activity"/>
    <property type="evidence" value="ECO:0007669"/>
    <property type="project" value="UniProtKB-EC"/>
</dbReference>
<dbReference type="InterPro" id="IPR042199">
    <property type="entry name" value="AsparK_Bifunc_asparK/hSer_DH"/>
</dbReference>
<evidence type="ECO:0000256" key="10">
    <source>
        <dbReference type="RuleBase" id="RU003448"/>
    </source>
</evidence>
<keyword evidence="7" id="KW-0067">ATP-binding</keyword>
<evidence type="ECO:0000259" key="13">
    <source>
        <dbReference type="Pfam" id="PF22468"/>
    </source>
</evidence>
<dbReference type="PANTHER" id="PTHR21499">
    <property type="entry name" value="ASPARTATE KINASE"/>
    <property type="match status" value="1"/>
</dbReference>
<dbReference type="Gene3D" id="3.30.2130.10">
    <property type="entry name" value="VC0802-like"/>
    <property type="match status" value="1"/>
</dbReference>
<dbReference type="GO" id="GO:0009090">
    <property type="term" value="P:homoserine biosynthetic process"/>
    <property type="evidence" value="ECO:0007669"/>
    <property type="project" value="TreeGrafter"/>
</dbReference>
<dbReference type="GO" id="GO:0009089">
    <property type="term" value="P:lysine biosynthetic process via diaminopimelate"/>
    <property type="evidence" value="ECO:0007669"/>
    <property type="project" value="UniProtKB-UniPathway"/>
</dbReference>
<evidence type="ECO:0000313" key="14">
    <source>
        <dbReference type="EMBL" id="KRM25689.1"/>
    </source>
</evidence>
<keyword evidence="5" id="KW-0547">Nucleotide-binding</keyword>
<dbReference type="EC" id="2.7.2.4" evidence="10"/>
<dbReference type="Pfam" id="PF22468">
    <property type="entry name" value="ACT_9"/>
    <property type="match status" value="1"/>
</dbReference>
<comment type="function">
    <text evidence="1">Catalyzes the phosphorylation of the beta-carboxyl group of aspartic acid with ATP to yield 4-phospho-L-aspartate, which is involved in the branched biosynthetic pathway leading to the biosynthesis of amino acids threonine, isoleucine and methionine.</text>
</comment>
<evidence type="ECO:0000256" key="8">
    <source>
        <dbReference type="ARBA" id="ARBA00022915"/>
    </source>
</evidence>
<evidence type="ECO:0000256" key="11">
    <source>
        <dbReference type="RuleBase" id="RU004249"/>
    </source>
</evidence>
<evidence type="ECO:0000256" key="6">
    <source>
        <dbReference type="ARBA" id="ARBA00022777"/>
    </source>
</evidence>
<dbReference type="EMBL" id="AZFW01000103">
    <property type="protein sequence ID" value="KRM25689.1"/>
    <property type="molecule type" value="Genomic_DNA"/>
</dbReference>
<gene>
    <name evidence="14" type="ORF">FC91_GL000604</name>
</gene>
<dbReference type="Gene3D" id="3.40.1160.10">
    <property type="entry name" value="Acetylglutamate kinase-like"/>
    <property type="match status" value="1"/>
</dbReference>
<dbReference type="UniPathway" id="UPA00050">
    <property type="reaction ID" value="UER00461"/>
</dbReference>
<dbReference type="GO" id="GO:0005524">
    <property type="term" value="F:ATP binding"/>
    <property type="evidence" value="ECO:0007669"/>
    <property type="project" value="UniProtKB-KW"/>
</dbReference>
<dbReference type="InterPro" id="IPR054352">
    <property type="entry name" value="ACT_Aspartokinase"/>
</dbReference>
<dbReference type="Proteomes" id="UP000050949">
    <property type="component" value="Unassembled WGS sequence"/>
</dbReference>
<dbReference type="UniPathway" id="UPA00034">
    <property type="reaction ID" value="UER00015"/>
</dbReference>
<dbReference type="Gene3D" id="1.20.120.1320">
    <property type="entry name" value="Aspartokinase, catalytic domain"/>
    <property type="match status" value="1"/>
</dbReference>
<protein>
    <recommendedName>
        <fullName evidence="10">Aspartokinase</fullName>
        <ecNumber evidence="10">2.7.2.4</ecNumber>
    </recommendedName>
</protein>
<dbReference type="UniPathway" id="UPA00051">
    <property type="reaction ID" value="UER00462"/>
</dbReference>
<dbReference type="InterPro" id="IPR001341">
    <property type="entry name" value="Asp_kinase"/>
</dbReference>
<evidence type="ECO:0000256" key="2">
    <source>
        <dbReference type="ARBA" id="ARBA00004766"/>
    </source>
</evidence>
<dbReference type="PATRIC" id="fig|1122147.4.peg.626"/>
<evidence type="ECO:0000256" key="7">
    <source>
        <dbReference type="ARBA" id="ARBA00022840"/>
    </source>
</evidence>
<evidence type="ECO:0000256" key="1">
    <source>
        <dbReference type="ARBA" id="ARBA00003121"/>
    </source>
</evidence>
<evidence type="ECO:0000256" key="9">
    <source>
        <dbReference type="ARBA" id="ARBA00047872"/>
    </source>
</evidence>
<keyword evidence="4 10" id="KW-0808">Transferase</keyword>
<feature type="domain" description="Aspartokinase ACT" evidence="13">
    <location>
        <begin position="411"/>
        <end position="468"/>
    </location>
</feature>
<comment type="pathway">
    <text evidence="2 11">Amino-acid biosynthesis; L-lysine biosynthesis via DAP pathway; (S)-tetrahydrodipicolinate from L-aspartate: step 1/4.</text>
</comment>
<dbReference type="SUPFAM" id="SSF53633">
    <property type="entry name" value="Carbamate kinase-like"/>
    <property type="match status" value="1"/>
</dbReference>
<keyword evidence="11" id="KW-0028">Amino-acid biosynthesis</keyword>